<gene>
    <name evidence="2" type="ORF">Ami3637_15345</name>
</gene>
<keyword evidence="1" id="KW-0472">Membrane</keyword>
<evidence type="ECO:0000313" key="3">
    <source>
        <dbReference type="Proteomes" id="UP000463883"/>
    </source>
</evidence>
<feature type="transmembrane region" description="Helical" evidence="1">
    <location>
        <begin position="44"/>
        <end position="62"/>
    </location>
</feature>
<evidence type="ECO:0000256" key="1">
    <source>
        <dbReference type="SAM" id="Phobius"/>
    </source>
</evidence>
<protein>
    <recommendedName>
        <fullName evidence="4">DUF4179 domain-containing protein</fullName>
    </recommendedName>
</protein>
<keyword evidence="1" id="KW-0812">Transmembrane</keyword>
<dbReference type="KEGG" id="amic:Ami3637_15345"/>
<accession>A0A6P1MPG7</accession>
<dbReference type="AlphaFoldDB" id="A0A6P1MPG7"/>
<keyword evidence="1" id="KW-1133">Transmembrane helix</keyword>
<dbReference type="Proteomes" id="UP000463883">
    <property type="component" value="Chromosome"/>
</dbReference>
<proteinExistence type="predicted"/>
<organism evidence="2 3">
    <name type="scientific">Aminipila terrae</name>
    <dbReference type="NCBI Taxonomy" id="2697030"/>
    <lineage>
        <taxon>Bacteria</taxon>
        <taxon>Bacillati</taxon>
        <taxon>Bacillota</taxon>
        <taxon>Clostridia</taxon>
        <taxon>Peptostreptococcales</taxon>
        <taxon>Anaerovoracaceae</taxon>
        <taxon>Aminipila</taxon>
    </lineage>
</organism>
<reference evidence="2 3" key="1">
    <citation type="submission" date="2020-01" db="EMBL/GenBank/DDBJ databases">
        <title>Genomic analysis of Aminipila sp. CBA3637.</title>
        <authorList>
            <person name="Kim Y.B."/>
            <person name="Roh S.W."/>
        </authorList>
    </citation>
    <scope>NUCLEOTIDE SEQUENCE [LARGE SCALE GENOMIC DNA]</scope>
    <source>
        <strain evidence="2 3">CBA3637</strain>
    </source>
</reference>
<name>A0A6P1MPG7_9FIRM</name>
<sequence>MFRERYSRMNERISPEPELIKNIINSDNKQAEQIHKRKKLQRPVIVMGAFIICLFTAMPALAANVTSIYELMYLVSPSVAQSFLPVQKSCVSNGIEMEVISTYIHGKTAEIYITMKDLEGNRIDETIDLNDSYNLRIPFDSIAHCERIGYDKKTKTATFLISITNCENKEIDGHKLTFSVNEFLSHKKEYKDLLVRDNLSDVEEAIQTQKAELRGWSGKSSEAYIADSENVIVLTPSKPMKFPVQGIQLTGMGYLGGRFHVQTSVVNNLSKDNHGYFVLKDEKGNVVDSDYSVAFSNDSDKRERVDYDEYVFNIPRTEIHNYALYGDFVTSGMFTEGKWKVTFNLEKSEDHN</sequence>
<dbReference type="EMBL" id="CP047591">
    <property type="protein sequence ID" value="QHI73566.1"/>
    <property type="molecule type" value="Genomic_DNA"/>
</dbReference>
<keyword evidence="3" id="KW-1185">Reference proteome</keyword>
<evidence type="ECO:0008006" key="4">
    <source>
        <dbReference type="Google" id="ProtNLM"/>
    </source>
</evidence>
<evidence type="ECO:0000313" key="2">
    <source>
        <dbReference type="EMBL" id="QHI73566.1"/>
    </source>
</evidence>